<proteinExistence type="predicted"/>
<dbReference type="Pfam" id="PF17164">
    <property type="entry name" value="DUF5122"/>
    <property type="match status" value="1"/>
</dbReference>
<dbReference type="PANTHER" id="PTHR31778">
    <property type="entry name" value="BUD SITE SELECTION PROTEIN RAX2"/>
    <property type="match status" value="1"/>
</dbReference>
<dbReference type="GO" id="GO:0005621">
    <property type="term" value="C:cellular bud scar"/>
    <property type="evidence" value="ECO:0007669"/>
    <property type="project" value="TreeGrafter"/>
</dbReference>
<dbReference type="SUPFAM" id="SSF63825">
    <property type="entry name" value="YWTD domain"/>
    <property type="match status" value="1"/>
</dbReference>
<name>A0A3B0XC48_9ZZZZ</name>
<organism evidence="1">
    <name type="scientific">hydrothermal vent metagenome</name>
    <dbReference type="NCBI Taxonomy" id="652676"/>
    <lineage>
        <taxon>unclassified sequences</taxon>
        <taxon>metagenomes</taxon>
        <taxon>ecological metagenomes</taxon>
    </lineage>
</organism>
<dbReference type="InterPro" id="IPR013431">
    <property type="entry name" value="Delta_60_rpt"/>
</dbReference>
<dbReference type="InterPro" id="IPR013783">
    <property type="entry name" value="Ig-like_fold"/>
</dbReference>
<dbReference type="PANTHER" id="PTHR31778:SF2">
    <property type="entry name" value="BUD SITE SELECTION PROTEIN RAX2"/>
    <property type="match status" value="1"/>
</dbReference>
<dbReference type="GO" id="GO:1902929">
    <property type="term" value="C:plasma membrane of growing cell tip"/>
    <property type="evidence" value="ECO:0007669"/>
    <property type="project" value="TreeGrafter"/>
</dbReference>
<dbReference type="EMBL" id="UOFG01000067">
    <property type="protein sequence ID" value="VAW59139.1"/>
    <property type="molecule type" value="Genomic_DNA"/>
</dbReference>
<dbReference type="GO" id="GO:0005935">
    <property type="term" value="C:cellular bud neck"/>
    <property type="evidence" value="ECO:0007669"/>
    <property type="project" value="TreeGrafter"/>
</dbReference>
<sequence>EYTIGSATYVLASANRTVDLTSGSGNVDFTPISYDFDIHDSDNDGFSNVYEVGEKTDPGDSLSVPGNRLRIVPKSRSVVVNWNGRSGGAVSYNLYYSSVKGFDPDDGAPDDGAVVSLVTAPTEITGLINGRAYYFVLEAVYATETVRSAETASRPGELVFNNLVDDIVLAPDGTRYVGGKFTGVGTATGGGVPVHFTTGKLIAGDFPQVNDRIFAVVPDGQGGWYIGGRFTQVGSEKCQNLAHILSDLSVDENWKPTADGDVKALAVKDNIVFAGGNFKNIGGASRERLAAIGADGVALDWGLDADRSVNALAVSGSTVYVGGDFNTVGGNVLNGLAAINIDETTGIGAPDTGWDPDAGGGGVNALSAEGDIVYAGGDFITVGGVTRNRLAAIVANGDNRGSVTDWDPNVEDGSVNALAVSGNILYMGGSFTAIGGVGRNSLAAINTVNAGVRPRWNPNANREVRTLAVIGNVIYVGGRFTALGGEVRNRLAALEVADGKVTRWNPQPNNNVNALAVSGDAVYVGGILTTIGSAFIERNRLAAIGIDGNFTRWNPSIGGTGSNGNAPNIITLAYSDNTIYAGGNFTEVNGAAFKNLVAIGTDGRVNTNWTPNPDKTARTLTLDNNGVLYAGGDFTRIGGANRSLLAAINPDGTLTGWNPAANGAVHTLAISSGIVYIGGRFTEINGTARGKLAAVGTGGNQDNVLLGWNPNLGVENDIVARSLTVSGSSVYVGGAFTGVGGNTGFANLASIDINGTVNTGWTPQVDEDVIMLTVANNTVYVGGSFNTIDGNSRRRLGAIAIGSGSVTNWNPGIPSGNVLALLVEGSTVYAGGSFRFPREFLWSGYGVFDANTGELK</sequence>
<reference evidence="1" key="1">
    <citation type="submission" date="2018-06" db="EMBL/GenBank/DDBJ databases">
        <authorList>
            <person name="Zhirakovskaya E."/>
        </authorList>
    </citation>
    <scope>NUCLEOTIDE SEQUENCE</scope>
</reference>
<evidence type="ECO:0000313" key="1">
    <source>
        <dbReference type="EMBL" id="VAW59139.1"/>
    </source>
</evidence>
<evidence type="ECO:0008006" key="2">
    <source>
        <dbReference type="Google" id="ProtNLM"/>
    </source>
</evidence>
<protein>
    <recommendedName>
        <fullName evidence="2">Fibronectin type-III domain-containing protein</fullName>
    </recommendedName>
</protein>
<gene>
    <name evidence="1" type="ORF">MNBD_GAMMA11-2950</name>
</gene>
<feature type="non-terminal residue" evidence="1">
    <location>
        <position position="1"/>
    </location>
</feature>
<accession>A0A3B0XC48</accession>
<dbReference type="AlphaFoldDB" id="A0A3B0XC48"/>
<dbReference type="Gene3D" id="2.60.40.10">
    <property type="entry name" value="Immunoglobulins"/>
    <property type="match status" value="1"/>
</dbReference>
<dbReference type="Gene3D" id="2.80.10.50">
    <property type="match status" value="3"/>
</dbReference>
<dbReference type="GO" id="GO:0000282">
    <property type="term" value="P:cellular bud site selection"/>
    <property type="evidence" value="ECO:0007669"/>
    <property type="project" value="TreeGrafter"/>
</dbReference>